<dbReference type="PANTHER" id="PTHR10887:SF530">
    <property type="entry name" value="SUPERFAMILY I DNA HELICASES"/>
    <property type="match status" value="1"/>
</dbReference>
<dbReference type="InterPro" id="IPR045055">
    <property type="entry name" value="DNA2/NAM7-like"/>
</dbReference>
<dbReference type="InterPro" id="IPR027417">
    <property type="entry name" value="P-loop_NTPase"/>
</dbReference>
<evidence type="ECO:0000259" key="4">
    <source>
        <dbReference type="Pfam" id="PF18741"/>
    </source>
</evidence>
<dbReference type="Pfam" id="PF13195">
    <property type="entry name" value="DUF4011"/>
    <property type="match status" value="1"/>
</dbReference>
<dbReference type="PANTHER" id="PTHR10887">
    <property type="entry name" value="DNA2/NAM7 HELICASE FAMILY"/>
    <property type="match status" value="1"/>
</dbReference>
<dbReference type="Gene3D" id="3.40.50.300">
    <property type="entry name" value="P-loop containing nucleotide triphosphate hydrolases"/>
    <property type="match status" value="3"/>
</dbReference>
<dbReference type="InterPro" id="IPR041679">
    <property type="entry name" value="DNA2/NAM7-like_C"/>
</dbReference>
<dbReference type="InterPro" id="IPR049468">
    <property type="entry name" value="Restrct_endonuc-II-like_dom"/>
</dbReference>
<name>A0ABZ3FM81_9ACTN</name>
<protein>
    <submittedName>
        <fullName evidence="5">DUF4011 domain-containing protein</fullName>
    </submittedName>
</protein>
<sequence length="1990" mass="213078">MKTGVTIETVATPWVNHAMAHTGLPFLRRVIVDLGALGEAPAEATVRVLVRDAFGTQITRDWARTVRDPDPAVAWELDDLDVRFDPGAISGIEEEADAEIEVAVELEGERVAVSHTPLRVLASRQWVLDPRAPLLSLELLAAFVQPNHTAVAALLPAIGDKLAKATGSGSLGLGGRTPEGIDKIVSAAFEVVHDRDIYYAAPPASWGYGQKVRTPGDVLDDRVGTCLDTTLTLAAVLEQIGIPPVVWIGQGHSFLGYWRYLDRGLPDAASTSVAQAANAVDLGLMGVVETTMVTREKRPPRDLFRRAAQEPHDSWFTGRSHQLLGVVDIAMARMLRVHPLPARRQRPDGVTEVVEYVPAAREESAYAGGAEAADATGPVAERESGEAAPPRIRAWKKALLDLTLRNKLLNLDQPMTQVRLQVPSGELGRLATMLQSGRVITVRAHDDLSGAVLAATERNAHTIPGDVQRDMLEVRATIYSQHSQATHQGELDRVRFRAQSGRRETGANPLVLTLGRVDWKLGDRDLSAPLVLVPAEIRGLTMPYRIAFDSSGDISINHSLLEKLRTEFGFTVPALDDLPVAEDGLVDVAEILRRFRAALDAAQLPFRVIDEARLTISGFTGYLLWRDLDEHWERFLESPLVKHLVETPMQEYADPAEVDASGGDSGEPTLDELVAVSPIPADGSQAEAIALARAGRSFVLEGPPGTGKSQTITNILVDQMVQGRRVLFVAEKGAALDVVRKRLGEVGMLPYTLDLHDHNARPATVKAGLKAALAQQAQPDADSYRVAGQDVGAATALLVGYRDRLHSPNAAGLSLWSAHAQELARGEGPTLPVSTASVVREGFDAGELRRAVAAAVAPLAELGAGAASAWGFAGSTGASVDEVMTAVARVDALRDGRGRPARGTSFEAVARGIATVADLRSVAWLLTEPGLGDQLGELGSGRWGDALAELRGRTSELARRGGPIVGQFTPAVFEVDFGPVRQEVREAQASFFLGRKGRLLRAAGAVLAHLRPGAEVDAKGLPELVETIAGIAGEQGSLRHSWRSLPGMADVGDLALADPAVEPEIARLVAARLEAARLLGGLNPTLAREVIAARAGGPVGAPLRELADAWSALAEATGSRGEDQKLFAGESGLLGAWAEGTQARRDPALLGRWRRVTAALEPLAGKADEARWALLTGSVAAEDAPAAFDRGVAAASFAERWAAGGFEEFHPASHDRAAERYVSAGAALRTSLKSVLPAAVLGRRPFKPAGSGRAVFGRAAALDRELNRSRGGASVRQLIADHGAVIGEVTPCVLVSPDSLARFVPPGAMEFDLVVFDEASQIRVPDAIGALGRARACVVAGDSKQLPPTAFAQISVDEEEVVDDEFVVVPDEESLLGECVQAGLPRHWLSWHYRSTDEALIAFSNDKYYEGRLSSFPAFPASQFDSGISFTRVDGHFIRSVAKGEPREKGLLRTNPVEATAVVDEVLRRWRQRERSIGVVTFNVQQRNLVQRMLWESGVEGVAESLVLADDGLFVKNLENVQGDERDVIIFSTAFSANASGTLPLNFGPLNRAGGERRLNVAVTRARRRVMVFSSFEPEDIRVEQTNSVGVHHLRAYLELAREGVAPAVVQRVGAVDRHRDDLAEALRERGLEVETNVGLSDFRLDLVVSDPARGDRSALAVLLDGPGWAERATTGDRDGLPEQVLRTIMGWPAIERVWLPEWLGDREGTLGRLVEAVAAVDGRLAVGEATSQAVFTPYEPGGDSPVLDAGEEPADGGVEVDEPELVSGGPAGPIDRVDGVDGVGVEGVDPAGLGEADPLALLTSTVSFDEGPYAEPELELRPRGRMDRLGYPGAASQGVTALMGEIIAAAGPISPRRVARIVVVTHNISRLTEQRFTTLRDLLPGDVRRDPEGFLWPAGRDPLRWEGYRSGSDLKDRPLGDIALREIGNAQVDLVRRAVGISVDELFRETMRIFGGTRATDSTRDRLAAALDQAVVDGRVRIAGDIVSA</sequence>
<dbReference type="RefSeq" id="WP_425307951.1">
    <property type="nucleotide sequence ID" value="NZ_CP154795.1"/>
</dbReference>
<dbReference type="EMBL" id="CP154795">
    <property type="protein sequence ID" value="XAN06522.1"/>
    <property type="molecule type" value="Genomic_DNA"/>
</dbReference>
<keyword evidence="6" id="KW-1185">Reference proteome</keyword>
<gene>
    <name evidence="5" type="ORF">AADG42_04080</name>
</gene>
<evidence type="ECO:0000256" key="1">
    <source>
        <dbReference type="SAM" id="MobiDB-lite"/>
    </source>
</evidence>
<feature type="domain" description="DNA2/NAM7 helicase helicase" evidence="2">
    <location>
        <begin position="682"/>
        <end position="770"/>
    </location>
</feature>
<evidence type="ECO:0000313" key="5">
    <source>
        <dbReference type="EMBL" id="XAN06522.1"/>
    </source>
</evidence>
<dbReference type="SUPFAM" id="SSF52540">
    <property type="entry name" value="P-loop containing nucleoside triphosphate hydrolases"/>
    <property type="match status" value="1"/>
</dbReference>
<dbReference type="CDD" id="cd18808">
    <property type="entry name" value="SF1_C_Upf1"/>
    <property type="match status" value="1"/>
</dbReference>
<feature type="domain" description="DNA2/NAM7 helicase helicase" evidence="2">
    <location>
        <begin position="1310"/>
        <end position="1351"/>
    </location>
</feature>
<dbReference type="InterPro" id="IPR041677">
    <property type="entry name" value="DNA2/NAM7_AAA_11"/>
</dbReference>
<dbReference type="InterPro" id="IPR025103">
    <property type="entry name" value="DUF4011"/>
</dbReference>
<proteinExistence type="predicted"/>
<feature type="region of interest" description="Disordered" evidence="1">
    <location>
        <begin position="365"/>
        <end position="388"/>
    </location>
</feature>
<feature type="domain" description="Restriction endonuclease type II-like" evidence="4">
    <location>
        <begin position="1622"/>
        <end position="1717"/>
    </location>
</feature>
<dbReference type="InterPro" id="IPR047187">
    <property type="entry name" value="SF1_C_Upf1"/>
</dbReference>
<feature type="domain" description="DNA2/NAM7 helicase-like C-terminal" evidence="3">
    <location>
        <begin position="1373"/>
        <end position="1574"/>
    </location>
</feature>
<dbReference type="Proteomes" id="UP001442841">
    <property type="component" value="Chromosome"/>
</dbReference>
<evidence type="ECO:0000259" key="3">
    <source>
        <dbReference type="Pfam" id="PF13087"/>
    </source>
</evidence>
<reference evidence="5 6" key="1">
    <citation type="submission" date="2024-04" db="EMBL/GenBank/DDBJ databases">
        <title>Isolation of an actinomycete strain from pig manure.</title>
        <authorList>
            <person name="Gong T."/>
            <person name="Yu Z."/>
            <person name="An M."/>
            <person name="Wei C."/>
            <person name="Yang W."/>
            <person name="Liu L."/>
        </authorList>
    </citation>
    <scope>NUCLEOTIDE SEQUENCE [LARGE SCALE GENOMIC DNA]</scope>
    <source>
        <strain evidence="5 6">ZF39</strain>
    </source>
</reference>
<dbReference type="Pfam" id="PF18741">
    <property type="entry name" value="MTES_1575"/>
    <property type="match status" value="1"/>
</dbReference>
<dbReference type="Pfam" id="PF13087">
    <property type="entry name" value="AAA_12"/>
    <property type="match status" value="1"/>
</dbReference>
<evidence type="ECO:0000313" key="6">
    <source>
        <dbReference type="Proteomes" id="UP001442841"/>
    </source>
</evidence>
<dbReference type="Pfam" id="PF13086">
    <property type="entry name" value="AAA_11"/>
    <property type="match status" value="2"/>
</dbReference>
<accession>A0ABZ3FM81</accession>
<evidence type="ECO:0000259" key="2">
    <source>
        <dbReference type="Pfam" id="PF13086"/>
    </source>
</evidence>
<feature type="compositionally biased region" description="Low complexity" evidence="1">
    <location>
        <begin position="365"/>
        <end position="377"/>
    </location>
</feature>
<organism evidence="5 6">
    <name type="scientific">Ammonicoccus fulvus</name>
    <dbReference type="NCBI Taxonomy" id="3138240"/>
    <lineage>
        <taxon>Bacteria</taxon>
        <taxon>Bacillati</taxon>
        <taxon>Actinomycetota</taxon>
        <taxon>Actinomycetes</taxon>
        <taxon>Propionibacteriales</taxon>
        <taxon>Propionibacteriaceae</taxon>
        <taxon>Ammonicoccus</taxon>
    </lineage>
</organism>